<evidence type="ECO:0000313" key="1">
    <source>
        <dbReference type="EMBL" id="KAG8043569.1"/>
    </source>
</evidence>
<reference evidence="1" key="2">
    <citation type="submission" date="2021-02" db="EMBL/GenBank/DDBJ databases">
        <authorList>
            <person name="Kimball J.A."/>
            <person name="Haas M.W."/>
            <person name="Macchietto M."/>
            <person name="Kono T."/>
            <person name="Duquette J."/>
            <person name="Shao M."/>
        </authorList>
    </citation>
    <scope>NUCLEOTIDE SEQUENCE</scope>
    <source>
        <tissue evidence="1">Fresh leaf tissue</tissue>
    </source>
</reference>
<protein>
    <submittedName>
        <fullName evidence="1">Uncharacterized protein</fullName>
    </submittedName>
</protein>
<dbReference type="EMBL" id="JAAALK010000953">
    <property type="protein sequence ID" value="KAG8043569.1"/>
    <property type="molecule type" value="Genomic_DNA"/>
</dbReference>
<keyword evidence="2" id="KW-1185">Reference proteome</keyword>
<dbReference type="Proteomes" id="UP000729402">
    <property type="component" value="Unassembled WGS sequence"/>
</dbReference>
<comment type="caution">
    <text evidence="1">The sequence shown here is derived from an EMBL/GenBank/DDBJ whole genome shotgun (WGS) entry which is preliminary data.</text>
</comment>
<name>A0A8J5RS34_ZIZPA</name>
<dbReference type="AlphaFoldDB" id="A0A8J5RS34"/>
<organism evidence="1 2">
    <name type="scientific">Zizania palustris</name>
    <name type="common">Northern wild rice</name>
    <dbReference type="NCBI Taxonomy" id="103762"/>
    <lineage>
        <taxon>Eukaryota</taxon>
        <taxon>Viridiplantae</taxon>
        <taxon>Streptophyta</taxon>
        <taxon>Embryophyta</taxon>
        <taxon>Tracheophyta</taxon>
        <taxon>Spermatophyta</taxon>
        <taxon>Magnoliopsida</taxon>
        <taxon>Liliopsida</taxon>
        <taxon>Poales</taxon>
        <taxon>Poaceae</taxon>
        <taxon>BOP clade</taxon>
        <taxon>Oryzoideae</taxon>
        <taxon>Oryzeae</taxon>
        <taxon>Zizaniinae</taxon>
        <taxon>Zizania</taxon>
    </lineage>
</organism>
<reference evidence="1" key="1">
    <citation type="journal article" date="2021" name="bioRxiv">
        <title>Whole Genome Assembly and Annotation of Northern Wild Rice, Zizania palustris L., Supports a Whole Genome Duplication in the Zizania Genus.</title>
        <authorList>
            <person name="Haas M."/>
            <person name="Kono T."/>
            <person name="Macchietto M."/>
            <person name="Millas R."/>
            <person name="McGilp L."/>
            <person name="Shao M."/>
            <person name="Duquette J."/>
            <person name="Hirsch C.N."/>
            <person name="Kimball J."/>
        </authorList>
    </citation>
    <scope>NUCLEOTIDE SEQUENCE</scope>
    <source>
        <tissue evidence="1">Fresh leaf tissue</tissue>
    </source>
</reference>
<proteinExistence type="predicted"/>
<gene>
    <name evidence="1" type="ORF">GUJ93_ZPchr0458g22510</name>
</gene>
<sequence>MWPLLTQDQLDLTIDAESNFFCKLEGLQEEQLLLLKRSFKLRELRTDDIAGFLVKPICSFLSSSLTDLEFQGNSKQVERFTEEQEEAFQLLTSLQKTTNKGHCLRFVHSVSLVELGNPSMYCSPHEDLVQYPLPVHKSIC</sequence>
<accession>A0A8J5RS34</accession>
<dbReference type="OrthoDB" id="695275at2759"/>
<evidence type="ECO:0000313" key="2">
    <source>
        <dbReference type="Proteomes" id="UP000729402"/>
    </source>
</evidence>